<organism evidence="2 3">
    <name type="scientific">Eisenbergiella massiliensis</name>
    <dbReference type="NCBI Taxonomy" id="1720294"/>
    <lineage>
        <taxon>Bacteria</taxon>
        <taxon>Bacillati</taxon>
        <taxon>Bacillota</taxon>
        <taxon>Clostridia</taxon>
        <taxon>Lachnospirales</taxon>
        <taxon>Lachnospiraceae</taxon>
        <taxon>Eisenbergiella</taxon>
    </lineage>
</organism>
<comment type="caution">
    <text evidence="2">The sequence shown here is derived from an EMBL/GenBank/DDBJ whole genome shotgun (WGS) entry which is preliminary data.</text>
</comment>
<keyword evidence="3" id="KW-1185">Reference proteome</keyword>
<sequence length="370" mass="43784">MENKLKNYFPLIRERKEVLKEIGGNSGLQALYQNWTPEWQEEFLDFCTGMKGVKILYDSFFKEIMSPEYTPDRLNRFLSLLLGKKVVIRQVLPNEGGRIAVESTLLVTDILVEFEDGSLADVEIQKLGYAFPGERSACYAADLLLRQYKRARDKRNREKGKFSYKDIKNIYVIVLFEKSPVEFHSMEKEYLHKSAWSFDTGLELDLLQNFIFITLDIFQKNMENKSIDNELEAWLMFYSTQDPERIIELINKYPMFIQMYGDVYEVCRNVEKVMGMFSEELRELDRNTVQYMIDEMQATIDAQAAALEEEKKRHEEEKKRYEEEKKRREKEKKRHEEEMQELIAAQAVSLEKALKRIEELERKSGSEPAE</sequence>
<proteinExistence type="predicted"/>
<evidence type="ECO:0000313" key="3">
    <source>
        <dbReference type="Proteomes" id="UP000260812"/>
    </source>
</evidence>
<protein>
    <recommendedName>
        <fullName evidence="4">PD-(D/E)XK nuclease family transposase</fullName>
    </recommendedName>
</protein>
<evidence type="ECO:0000256" key="1">
    <source>
        <dbReference type="SAM" id="MobiDB-lite"/>
    </source>
</evidence>
<reference evidence="2 3" key="1">
    <citation type="submission" date="2018-08" db="EMBL/GenBank/DDBJ databases">
        <title>A genome reference for cultivated species of the human gut microbiota.</title>
        <authorList>
            <person name="Zou Y."/>
            <person name="Xue W."/>
            <person name="Luo G."/>
        </authorList>
    </citation>
    <scope>NUCLEOTIDE SEQUENCE [LARGE SCALE GENOMIC DNA]</scope>
    <source>
        <strain evidence="2 3">TF05-5AC</strain>
    </source>
</reference>
<evidence type="ECO:0008006" key="4">
    <source>
        <dbReference type="Google" id="ProtNLM"/>
    </source>
</evidence>
<accession>A0A3E3I4Z3</accession>
<evidence type="ECO:0000313" key="2">
    <source>
        <dbReference type="EMBL" id="RGE60362.1"/>
    </source>
</evidence>
<dbReference type="EMBL" id="QVLV01000007">
    <property type="protein sequence ID" value="RGE60362.1"/>
    <property type="molecule type" value="Genomic_DNA"/>
</dbReference>
<dbReference type="Pfam" id="PF12784">
    <property type="entry name" value="PDDEXK_2"/>
    <property type="match status" value="1"/>
</dbReference>
<dbReference type="AlphaFoldDB" id="A0A3E3I4Z3"/>
<dbReference type="GeneID" id="97987638"/>
<feature type="region of interest" description="Disordered" evidence="1">
    <location>
        <begin position="308"/>
        <end position="339"/>
    </location>
</feature>
<dbReference type="RefSeq" id="WP_117544689.1">
    <property type="nucleotide sequence ID" value="NZ_QVLV01000007.1"/>
</dbReference>
<feature type="compositionally biased region" description="Basic and acidic residues" evidence="1">
    <location>
        <begin position="308"/>
        <end position="326"/>
    </location>
</feature>
<dbReference type="Proteomes" id="UP000260812">
    <property type="component" value="Unassembled WGS sequence"/>
</dbReference>
<gene>
    <name evidence="2" type="ORF">DXC51_12320</name>
</gene>
<name>A0A3E3I4Z3_9FIRM</name>